<comment type="caution">
    <text evidence="1">The sequence shown here is derived from an EMBL/GenBank/DDBJ whole genome shotgun (WGS) entry which is preliminary data.</text>
</comment>
<name>A0ABT7LZH7_9CYAN</name>
<gene>
    <name evidence="1" type="ORF">QQ055_08085</name>
</gene>
<accession>A0ABT7LZH7</accession>
<proteinExistence type="predicted"/>
<reference evidence="1 2" key="1">
    <citation type="submission" date="2023-06" db="EMBL/GenBank/DDBJ databases">
        <title>Whole genome sequence of Oscillatoria calcuttensis NRMC-F 0142.</title>
        <authorList>
            <person name="Shakena Fathima T."/>
            <person name="Muralitharan G."/>
            <person name="Thajuddin N."/>
        </authorList>
    </citation>
    <scope>NUCLEOTIDE SEQUENCE [LARGE SCALE GENOMIC DNA]</scope>
    <source>
        <strain evidence="1 2">NRMC-F 0142</strain>
    </source>
</reference>
<organism evidence="1 2">
    <name type="scientific">Geitlerinema calcuttense NRMC-F 0142</name>
    <dbReference type="NCBI Taxonomy" id="2922238"/>
    <lineage>
        <taxon>Bacteria</taxon>
        <taxon>Bacillati</taxon>
        <taxon>Cyanobacteriota</taxon>
        <taxon>Cyanophyceae</taxon>
        <taxon>Geitlerinematales</taxon>
        <taxon>Geitlerinemataceae</taxon>
        <taxon>Geitlerinema</taxon>
    </lineage>
</organism>
<dbReference type="RefSeq" id="WP_283361006.1">
    <property type="nucleotide sequence ID" value="NZ_JASVEJ010000030.1"/>
</dbReference>
<sequence>MESISHNPTQGYHWQLYKRLELISSRVPDPHTSRLQLKWGVDLAWRSLLNLLVDELIEEQQVEYLERCWALDESKETQASLTQAVKRLWRLME</sequence>
<evidence type="ECO:0000313" key="1">
    <source>
        <dbReference type="EMBL" id="MDL5057415.1"/>
    </source>
</evidence>
<dbReference type="Proteomes" id="UP001230986">
    <property type="component" value="Unassembled WGS sequence"/>
</dbReference>
<dbReference type="EMBL" id="JASVEJ010000030">
    <property type="protein sequence ID" value="MDL5057415.1"/>
    <property type="molecule type" value="Genomic_DNA"/>
</dbReference>
<evidence type="ECO:0000313" key="2">
    <source>
        <dbReference type="Proteomes" id="UP001230986"/>
    </source>
</evidence>
<protein>
    <submittedName>
        <fullName evidence="1">Uncharacterized protein</fullName>
    </submittedName>
</protein>
<keyword evidence="2" id="KW-1185">Reference proteome</keyword>